<dbReference type="Proteomes" id="UP000439113">
    <property type="component" value="Unassembled WGS sequence"/>
</dbReference>
<evidence type="ECO:0000259" key="5">
    <source>
        <dbReference type="Pfam" id="PF22780"/>
    </source>
</evidence>
<gene>
    <name evidence="6" type="ORF">GJ654_07015</name>
</gene>
<dbReference type="RefSeq" id="WP_155445419.1">
    <property type="nucleotide sequence ID" value="NZ_JAOQNR010000005.1"/>
</dbReference>
<dbReference type="Gene3D" id="2.40.30.10">
    <property type="entry name" value="Translation factors"/>
    <property type="match status" value="1"/>
</dbReference>
<dbReference type="PANTHER" id="PTHR42887">
    <property type="entry name" value="OS12G0638800 PROTEIN"/>
    <property type="match status" value="1"/>
</dbReference>
<keyword evidence="2" id="KW-0285">Flavoprotein</keyword>
<evidence type="ECO:0000256" key="3">
    <source>
        <dbReference type="ARBA" id="ARBA00022827"/>
    </source>
</evidence>
<evidence type="ECO:0000259" key="4">
    <source>
        <dbReference type="Pfam" id="PF03486"/>
    </source>
</evidence>
<dbReference type="NCBIfam" id="TIGR03862">
    <property type="entry name" value="flavo_PP4765"/>
    <property type="match status" value="1"/>
</dbReference>
<dbReference type="InterPro" id="IPR004792">
    <property type="entry name" value="BaiN-like"/>
</dbReference>
<dbReference type="Gene3D" id="3.50.50.60">
    <property type="entry name" value="FAD/NAD(P)-binding domain"/>
    <property type="match status" value="1"/>
</dbReference>
<dbReference type="SUPFAM" id="SSF51905">
    <property type="entry name" value="FAD/NAD(P)-binding domain"/>
    <property type="match status" value="1"/>
</dbReference>
<comment type="caution">
    <text evidence="6">The sequence shown here is derived from an EMBL/GenBank/DDBJ whole genome shotgun (WGS) entry which is preliminary data.</text>
</comment>
<feature type="domain" description="RsdA/BaiN/AoA(So)-like Rossmann fold-like" evidence="4">
    <location>
        <begin position="3"/>
        <end position="390"/>
    </location>
</feature>
<evidence type="ECO:0000256" key="2">
    <source>
        <dbReference type="ARBA" id="ARBA00022630"/>
    </source>
</evidence>
<organism evidence="6 7">
    <name type="scientific">Rhodoblastus acidophilus</name>
    <name type="common">Rhodopseudomonas acidophila</name>
    <dbReference type="NCBI Taxonomy" id="1074"/>
    <lineage>
        <taxon>Bacteria</taxon>
        <taxon>Pseudomonadati</taxon>
        <taxon>Pseudomonadota</taxon>
        <taxon>Alphaproteobacteria</taxon>
        <taxon>Hyphomicrobiales</taxon>
        <taxon>Rhodoblastaceae</taxon>
        <taxon>Rhodoblastus</taxon>
    </lineage>
</organism>
<accession>A0A6N8DNI6</accession>
<evidence type="ECO:0000313" key="6">
    <source>
        <dbReference type="EMBL" id="MTV30741.1"/>
    </source>
</evidence>
<dbReference type="OrthoDB" id="5288829at2"/>
<dbReference type="EMBL" id="WNKS01000004">
    <property type="protein sequence ID" value="MTV30741.1"/>
    <property type="molecule type" value="Genomic_DNA"/>
</dbReference>
<dbReference type="Gene3D" id="1.10.8.260">
    <property type="entry name" value="HI0933 insert domain-like"/>
    <property type="match status" value="1"/>
</dbReference>
<dbReference type="NCBIfam" id="TIGR00275">
    <property type="entry name" value="aminoacetone oxidase family FAD-binding enzyme"/>
    <property type="match status" value="1"/>
</dbReference>
<protein>
    <submittedName>
        <fullName evidence="6">TIGR03862 family flavoprotein</fullName>
    </submittedName>
</protein>
<dbReference type="InterPro" id="IPR022460">
    <property type="entry name" value="Flavoprotein_PP4765"/>
</dbReference>
<dbReference type="PANTHER" id="PTHR42887:SF1">
    <property type="entry name" value="BLR3961 PROTEIN"/>
    <property type="match status" value="1"/>
</dbReference>
<proteinExistence type="predicted"/>
<name>A0A6N8DNI6_RHOAC</name>
<dbReference type="InterPro" id="IPR036188">
    <property type="entry name" value="FAD/NAD-bd_sf"/>
</dbReference>
<dbReference type="InterPro" id="IPR057661">
    <property type="entry name" value="RsdA/BaiN/AoA(So)_Rossmann"/>
</dbReference>
<dbReference type="Pfam" id="PF22780">
    <property type="entry name" value="HI0933_like_1st"/>
    <property type="match status" value="1"/>
</dbReference>
<feature type="domain" description="RsdA/BaiN/AoA(So)-like insert" evidence="5">
    <location>
        <begin position="189"/>
        <end position="338"/>
    </location>
</feature>
<sequence length="400" mass="42969">MRKAFVIGAGPAGLSAAEGLARAGIKTHVFERMASPARKFLMAGRGGLNLTHSEDFERFLARYGDARERLAPFLRDFGPEQLRDWCAELGQETFVGSSGRVFPKNFKASPLLRAWLRRLSTLGVEFHLRHRLEGFENGQARFQDPDGVKTVEADAFVLALGGASWPRLGSDGSWVEPLKEIGLTSTPLRPANCGFVVAWSQPMIEKCAGHPLKNIGLSVNGRRARGECVITRGGLEGGVVYACSHEVGELLRAEKSPDIRIDLRPDVTVESLAARLARPRGKNSFSNFLRKAAHLDAAAVALLREGGPFPGEPGALAALIKSVPLAVCGVAGLERAISTAGGVIWDDLDENLMSKAFPGLFVAGEMLDWTAPTGGYLLTACFATGRAAGEAAARWLKRRG</sequence>
<dbReference type="InterPro" id="IPR055178">
    <property type="entry name" value="RsdA/BaiN/AoA(So)-like_dom"/>
</dbReference>
<dbReference type="InterPro" id="IPR023166">
    <property type="entry name" value="BaiN-like_dom_sf"/>
</dbReference>
<dbReference type="Pfam" id="PF03486">
    <property type="entry name" value="HI0933_like"/>
    <property type="match status" value="1"/>
</dbReference>
<reference evidence="6 7" key="1">
    <citation type="submission" date="2019-11" db="EMBL/GenBank/DDBJ databases">
        <title>Whole-genome sequence of a Rhodoblastus acidophilus DSM 142.</title>
        <authorList>
            <person name="Kyndt J.A."/>
            <person name="Meyer T.E."/>
        </authorList>
    </citation>
    <scope>NUCLEOTIDE SEQUENCE [LARGE SCALE GENOMIC DNA]</scope>
    <source>
        <strain evidence="6 7">DSM 142</strain>
    </source>
</reference>
<dbReference type="SUPFAM" id="SSF160996">
    <property type="entry name" value="HI0933 insert domain-like"/>
    <property type="match status" value="1"/>
</dbReference>
<evidence type="ECO:0000313" key="7">
    <source>
        <dbReference type="Proteomes" id="UP000439113"/>
    </source>
</evidence>
<comment type="cofactor">
    <cofactor evidence="1">
        <name>FAD</name>
        <dbReference type="ChEBI" id="CHEBI:57692"/>
    </cofactor>
</comment>
<dbReference type="AlphaFoldDB" id="A0A6N8DNI6"/>
<keyword evidence="3" id="KW-0274">FAD</keyword>
<evidence type="ECO:0000256" key="1">
    <source>
        <dbReference type="ARBA" id="ARBA00001974"/>
    </source>
</evidence>